<name>A0AAN8RE30_9PEZI</name>
<reference evidence="2 3" key="1">
    <citation type="submission" date="2019-10" db="EMBL/GenBank/DDBJ databases">
        <authorList>
            <person name="Palmer J.M."/>
        </authorList>
    </citation>
    <scope>NUCLEOTIDE SEQUENCE [LARGE SCALE GENOMIC DNA]</scope>
    <source>
        <strain evidence="2 3">TWF718</strain>
    </source>
</reference>
<dbReference type="AlphaFoldDB" id="A0AAN8RE30"/>
<evidence type="ECO:0000313" key="3">
    <source>
        <dbReference type="Proteomes" id="UP001313282"/>
    </source>
</evidence>
<dbReference type="Proteomes" id="UP001313282">
    <property type="component" value="Unassembled WGS sequence"/>
</dbReference>
<organism evidence="2 3">
    <name type="scientific">Orbilia javanica</name>
    <dbReference type="NCBI Taxonomy" id="47235"/>
    <lineage>
        <taxon>Eukaryota</taxon>
        <taxon>Fungi</taxon>
        <taxon>Dikarya</taxon>
        <taxon>Ascomycota</taxon>
        <taxon>Pezizomycotina</taxon>
        <taxon>Orbiliomycetes</taxon>
        <taxon>Orbiliales</taxon>
        <taxon>Orbiliaceae</taxon>
        <taxon>Orbilia</taxon>
    </lineage>
</organism>
<dbReference type="EMBL" id="JAVHNR010000008">
    <property type="protein sequence ID" value="KAK6335022.1"/>
    <property type="molecule type" value="Genomic_DNA"/>
</dbReference>
<comment type="caution">
    <text evidence="2">The sequence shown here is derived from an EMBL/GenBank/DDBJ whole genome shotgun (WGS) entry which is preliminary data.</text>
</comment>
<gene>
    <name evidence="2" type="ORF">TWF718_010464</name>
</gene>
<feature type="compositionally biased region" description="Polar residues" evidence="1">
    <location>
        <begin position="1"/>
        <end position="11"/>
    </location>
</feature>
<evidence type="ECO:0000313" key="2">
    <source>
        <dbReference type="EMBL" id="KAK6335022.1"/>
    </source>
</evidence>
<protein>
    <submittedName>
        <fullName evidence="2">Uncharacterized protein</fullName>
    </submittedName>
</protein>
<evidence type="ECO:0000256" key="1">
    <source>
        <dbReference type="SAM" id="MobiDB-lite"/>
    </source>
</evidence>
<keyword evidence="3" id="KW-1185">Reference proteome</keyword>
<feature type="region of interest" description="Disordered" evidence="1">
    <location>
        <begin position="1"/>
        <end position="21"/>
    </location>
</feature>
<accession>A0AAN8RE30</accession>
<proteinExistence type="predicted"/>
<sequence>MRSSCLTSGSPASGALKAEPTGTSWDPVTIDVAVDCDISADDLPDIFLITLGLDPMPSDPDASWIHNDPAIQDIVKAVSFRYKRYDKIMNASENGKLYENLQTGLLQMIVRATAYHEDFLKRHFFKEEVCSVVPFADTITYNLILEGISELRHFQRTNVNTFLKMKRMGNEFSEVSGELGDFFEGDNKMVSQYLASNSAKLLTSEDREEVEKLFRNIREDLSHRADSFLELMDWVTSVCALWRELDSWKLLLEQCSEILRETLDKTSKKVIEDI</sequence>